<sequence length="132" mass="14495">EKNRVLNHNEGSHGVPGIFVKYDLSSLLIRVSEVHRPYWQFLVRLCGIVGGIFAVSGMLNSLMGVLADIVCCRFKLGQYKDSRHDNVLSEQTQVPATSPLLQPDVIDSIANSGSSYITSTSNNIDSNESQQT</sequence>
<reference evidence="3" key="1">
    <citation type="submission" date="2014-12" db="EMBL/GenBank/DDBJ databases">
        <title>Insight into the proteome of Arion vulgaris.</title>
        <authorList>
            <person name="Aradska J."/>
            <person name="Bulat T."/>
            <person name="Smidak R."/>
            <person name="Sarate P."/>
            <person name="Gangsoo J."/>
            <person name="Sialana F."/>
            <person name="Bilban M."/>
            <person name="Lubec G."/>
        </authorList>
    </citation>
    <scope>NUCLEOTIDE SEQUENCE</scope>
    <source>
        <tissue evidence="3">Skin</tissue>
    </source>
</reference>
<dbReference type="GO" id="GO:0005783">
    <property type="term" value="C:endoplasmic reticulum"/>
    <property type="evidence" value="ECO:0007669"/>
    <property type="project" value="TreeGrafter"/>
</dbReference>
<gene>
    <name evidence="3" type="primary">ORF24711</name>
</gene>
<evidence type="ECO:0000256" key="1">
    <source>
        <dbReference type="SAM" id="Phobius"/>
    </source>
</evidence>
<evidence type="ECO:0000259" key="2">
    <source>
        <dbReference type="Pfam" id="PF07970"/>
    </source>
</evidence>
<keyword evidence="1" id="KW-0812">Transmembrane</keyword>
<name>A0A0B6YGE2_9EUPU</name>
<feature type="non-terminal residue" evidence="3">
    <location>
        <position position="1"/>
    </location>
</feature>
<dbReference type="InterPro" id="IPR045888">
    <property type="entry name" value="Erv"/>
</dbReference>
<dbReference type="EMBL" id="HACG01008374">
    <property type="protein sequence ID" value="CEK55239.1"/>
    <property type="molecule type" value="Transcribed_RNA"/>
</dbReference>
<dbReference type="GO" id="GO:0006890">
    <property type="term" value="P:retrograde vesicle-mediated transport, Golgi to endoplasmic reticulum"/>
    <property type="evidence" value="ECO:0007669"/>
    <property type="project" value="TreeGrafter"/>
</dbReference>
<evidence type="ECO:0000313" key="3">
    <source>
        <dbReference type="EMBL" id="CEK55239.1"/>
    </source>
</evidence>
<dbReference type="InterPro" id="IPR012936">
    <property type="entry name" value="Erv_C"/>
</dbReference>
<dbReference type="PANTHER" id="PTHR10984:SF30">
    <property type="entry name" value="ENDOPLASMIC RETICULUM-GOLGI INTERMEDIATE COMPARTMENT PROTEIN 2"/>
    <property type="match status" value="1"/>
</dbReference>
<dbReference type="GO" id="GO:0016020">
    <property type="term" value="C:membrane"/>
    <property type="evidence" value="ECO:0007669"/>
    <property type="project" value="TreeGrafter"/>
</dbReference>
<dbReference type="GO" id="GO:0006888">
    <property type="term" value="P:endoplasmic reticulum to Golgi vesicle-mediated transport"/>
    <property type="evidence" value="ECO:0007669"/>
    <property type="project" value="TreeGrafter"/>
</dbReference>
<keyword evidence="1" id="KW-0472">Membrane</keyword>
<organism evidence="3">
    <name type="scientific">Arion vulgaris</name>
    <dbReference type="NCBI Taxonomy" id="1028688"/>
    <lineage>
        <taxon>Eukaryota</taxon>
        <taxon>Metazoa</taxon>
        <taxon>Spiralia</taxon>
        <taxon>Lophotrochozoa</taxon>
        <taxon>Mollusca</taxon>
        <taxon>Gastropoda</taxon>
        <taxon>Heterobranchia</taxon>
        <taxon>Euthyneura</taxon>
        <taxon>Panpulmonata</taxon>
        <taxon>Eupulmonata</taxon>
        <taxon>Stylommatophora</taxon>
        <taxon>Helicina</taxon>
        <taxon>Arionoidea</taxon>
        <taxon>Arionidae</taxon>
        <taxon>Arion</taxon>
    </lineage>
</organism>
<keyword evidence="1" id="KW-1133">Transmembrane helix</keyword>
<protein>
    <recommendedName>
        <fullName evidence="2">Endoplasmic reticulum vesicle transporter C-terminal domain-containing protein</fullName>
    </recommendedName>
</protein>
<dbReference type="GO" id="GO:0030134">
    <property type="term" value="C:COPII-coated ER to Golgi transport vesicle"/>
    <property type="evidence" value="ECO:0007669"/>
    <property type="project" value="TreeGrafter"/>
</dbReference>
<proteinExistence type="predicted"/>
<dbReference type="AlphaFoldDB" id="A0A0B6YGE2"/>
<dbReference type="Pfam" id="PF07970">
    <property type="entry name" value="COPIIcoated_ERV"/>
    <property type="match status" value="1"/>
</dbReference>
<feature type="domain" description="Endoplasmic reticulum vesicle transporter C-terminal" evidence="2">
    <location>
        <begin position="7"/>
        <end position="59"/>
    </location>
</feature>
<dbReference type="PANTHER" id="PTHR10984">
    <property type="entry name" value="ENDOPLASMIC RETICULUM-GOLGI INTERMEDIATE COMPARTMENT PROTEIN"/>
    <property type="match status" value="1"/>
</dbReference>
<accession>A0A0B6YGE2</accession>
<feature type="transmembrane region" description="Helical" evidence="1">
    <location>
        <begin position="41"/>
        <end position="70"/>
    </location>
</feature>